<comment type="catalytic activity">
    <reaction evidence="6">
        <text>L-threonyl-[protein] + ATP = 3-O-(5'-adenylyl)-L-threonyl-[protein] + diphosphate</text>
        <dbReference type="Rhea" id="RHEA:54292"/>
        <dbReference type="Rhea" id="RHEA-COMP:11060"/>
        <dbReference type="Rhea" id="RHEA-COMP:13847"/>
        <dbReference type="ChEBI" id="CHEBI:30013"/>
        <dbReference type="ChEBI" id="CHEBI:30616"/>
        <dbReference type="ChEBI" id="CHEBI:33019"/>
        <dbReference type="ChEBI" id="CHEBI:138113"/>
        <dbReference type="EC" id="2.7.7.108"/>
    </reaction>
</comment>
<dbReference type="PROSITE" id="PS51459">
    <property type="entry name" value="FIDO"/>
    <property type="match status" value="1"/>
</dbReference>
<dbReference type="GO" id="GO:0051302">
    <property type="term" value="P:regulation of cell division"/>
    <property type="evidence" value="ECO:0007669"/>
    <property type="project" value="TreeGrafter"/>
</dbReference>
<evidence type="ECO:0000256" key="1">
    <source>
        <dbReference type="ARBA" id="ARBA00022679"/>
    </source>
</evidence>
<keyword evidence="3" id="KW-0547">Nucleotide-binding</keyword>
<dbReference type="GO" id="GO:0005524">
    <property type="term" value="F:ATP binding"/>
    <property type="evidence" value="ECO:0007669"/>
    <property type="project" value="UniProtKB-KW"/>
</dbReference>
<gene>
    <name evidence="9" type="ORF">EDC18_107110</name>
</gene>
<accession>A0A4V2V053</accession>
<evidence type="ECO:0000256" key="4">
    <source>
        <dbReference type="ARBA" id="ARBA00022840"/>
    </source>
</evidence>
<proteinExistence type="predicted"/>
<dbReference type="GO" id="GO:0070733">
    <property type="term" value="F:AMPylase activity"/>
    <property type="evidence" value="ECO:0007669"/>
    <property type="project" value="UniProtKB-EC"/>
</dbReference>
<reference evidence="9 10" key="1">
    <citation type="submission" date="2019-03" db="EMBL/GenBank/DDBJ databases">
        <title>Genomic Encyclopedia of Type Strains, Phase IV (KMG-IV): sequencing the most valuable type-strain genomes for metagenomic binning, comparative biology and taxonomic classification.</title>
        <authorList>
            <person name="Goeker M."/>
        </authorList>
    </citation>
    <scope>NUCLEOTIDE SEQUENCE [LARGE SCALE GENOMIC DNA]</scope>
    <source>
        <strain evidence="9 10">DSM 24629</strain>
    </source>
</reference>
<keyword evidence="2" id="KW-0548">Nucleotidyltransferase</keyword>
<dbReference type="PANTHER" id="PTHR39560">
    <property type="entry name" value="PROTEIN ADENYLYLTRANSFERASE FIC-RELATED"/>
    <property type="match status" value="1"/>
</dbReference>
<dbReference type="OrthoDB" id="9813719at2"/>
<evidence type="ECO:0000256" key="7">
    <source>
        <dbReference type="ARBA" id="ARBA00048696"/>
    </source>
</evidence>
<dbReference type="Pfam" id="PF02661">
    <property type="entry name" value="Fic"/>
    <property type="match status" value="1"/>
</dbReference>
<dbReference type="Proteomes" id="UP000294902">
    <property type="component" value="Unassembled WGS sequence"/>
</dbReference>
<protein>
    <recommendedName>
        <fullName evidence="5">protein adenylyltransferase</fullName>
        <ecNumber evidence="5">2.7.7.108</ecNumber>
    </recommendedName>
</protein>
<evidence type="ECO:0000256" key="6">
    <source>
        <dbReference type="ARBA" id="ARBA00047939"/>
    </source>
</evidence>
<comment type="caution">
    <text evidence="9">The sequence shown here is derived from an EMBL/GenBank/DDBJ whole genome shotgun (WGS) entry which is preliminary data.</text>
</comment>
<keyword evidence="4" id="KW-0067">ATP-binding</keyword>
<dbReference type="AlphaFoldDB" id="A0A4V2V053"/>
<evidence type="ECO:0000259" key="8">
    <source>
        <dbReference type="PROSITE" id="PS51459"/>
    </source>
</evidence>
<feature type="domain" description="Fido" evidence="8">
    <location>
        <begin position="55"/>
        <end position="189"/>
    </location>
</feature>
<name>A0A4V2V053_9FIRM</name>
<comment type="catalytic activity">
    <reaction evidence="7">
        <text>L-tyrosyl-[protein] + ATP = O-(5'-adenylyl)-L-tyrosyl-[protein] + diphosphate</text>
        <dbReference type="Rhea" id="RHEA:54288"/>
        <dbReference type="Rhea" id="RHEA-COMP:10136"/>
        <dbReference type="Rhea" id="RHEA-COMP:13846"/>
        <dbReference type="ChEBI" id="CHEBI:30616"/>
        <dbReference type="ChEBI" id="CHEBI:33019"/>
        <dbReference type="ChEBI" id="CHEBI:46858"/>
        <dbReference type="ChEBI" id="CHEBI:83624"/>
        <dbReference type="EC" id="2.7.7.108"/>
    </reaction>
</comment>
<evidence type="ECO:0000256" key="5">
    <source>
        <dbReference type="ARBA" id="ARBA00034531"/>
    </source>
</evidence>
<keyword evidence="1" id="KW-0808">Transferase</keyword>
<dbReference type="PANTHER" id="PTHR39560:SF1">
    <property type="entry name" value="PROTEIN ADENYLYLTRANSFERASE FIC-RELATED"/>
    <property type="match status" value="1"/>
</dbReference>
<evidence type="ECO:0000256" key="3">
    <source>
        <dbReference type="ARBA" id="ARBA00022741"/>
    </source>
</evidence>
<dbReference type="SUPFAM" id="SSF140931">
    <property type="entry name" value="Fic-like"/>
    <property type="match status" value="1"/>
</dbReference>
<dbReference type="EMBL" id="SMAL01000007">
    <property type="protein sequence ID" value="TCT14041.1"/>
    <property type="molecule type" value="Genomic_DNA"/>
</dbReference>
<evidence type="ECO:0000313" key="10">
    <source>
        <dbReference type="Proteomes" id="UP000294902"/>
    </source>
</evidence>
<evidence type="ECO:0000313" key="9">
    <source>
        <dbReference type="EMBL" id="TCT14041.1"/>
    </source>
</evidence>
<organism evidence="9 10">
    <name type="scientific">Natranaerovirga pectinivora</name>
    <dbReference type="NCBI Taxonomy" id="682400"/>
    <lineage>
        <taxon>Bacteria</taxon>
        <taxon>Bacillati</taxon>
        <taxon>Bacillota</taxon>
        <taxon>Clostridia</taxon>
        <taxon>Lachnospirales</taxon>
        <taxon>Natranaerovirgaceae</taxon>
        <taxon>Natranaerovirga</taxon>
    </lineage>
</organism>
<keyword evidence="10" id="KW-1185">Reference proteome</keyword>
<dbReference type="Gene3D" id="1.10.3290.10">
    <property type="entry name" value="Fido-like domain"/>
    <property type="match status" value="1"/>
</dbReference>
<dbReference type="InterPro" id="IPR003812">
    <property type="entry name" value="Fido"/>
</dbReference>
<dbReference type="EC" id="2.7.7.108" evidence="5"/>
<dbReference type="RefSeq" id="WP_132252976.1">
    <property type="nucleotide sequence ID" value="NZ_SMAL01000007.1"/>
</dbReference>
<sequence length="198" mass="23556">MDYIYNNDTVYCYPNTDVLINKFNIKDALKLESLERDLTALRINELIQNPIEGHFDLVHLQDIHRYIFQDIYVWAGELRIIRIAKGVMFAYPEHIEDESKKVFSLLNRENHLMGLSFDEFCERLAFYKSEINMLHPFREGNGRVIREFIRNLAHYNGYEIIYPLDKSSYIEAMKASPSNVTLLKDFFKHIIRDFSHLI</sequence>
<evidence type="ECO:0000256" key="2">
    <source>
        <dbReference type="ARBA" id="ARBA00022695"/>
    </source>
</evidence>
<dbReference type="InterPro" id="IPR036597">
    <property type="entry name" value="Fido-like_dom_sf"/>
</dbReference>